<comment type="similarity">
    <text evidence="1">Belongs to the ABC transporter superfamily.</text>
</comment>
<evidence type="ECO:0000256" key="1">
    <source>
        <dbReference type="ARBA" id="ARBA00005417"/>
    </source>
</evidence>
<evidence type="ECO:0000256" key="2">
    <source>
        <dbReference type="ARBA" id="ARBA00022448"/>
    </source>
</evidence>
<dbReference type="Gene3D" id="3.40.50.300">
    <property type="entry name" value="P-loop containing nucleotide triphosphate hydrolases"/>
    <property type="match status" value="1"/>
</dbReference>
<evidence type="ECO:0000256" key="3">
    <source>
        <dbReference type="ARBA" id="ARBA00022741"/>
    </source>
</evidence>
<dbReference type="PANTHER" id="PTHR43335:SF4">
    <property type="entry name" value="ABC TRANSPORTER, ATP-BINDING PROTEIN"/>
    <property type="match status" value="1"/>
</dbReference>
<dbReference type="GO" id="GO:0016887">
    <property type="term" value="F:ATP hydrolysis activity"/>
    <property type="evidence" value="ECO:0007669"/>
    <property type="project" value="InterPro"/>
</dbReference>
<name>A0A1G7ML56_9BACT</name>
<dbReference type="PROSITE" id="PS50893">
    <property type="entry name" value="ABC_TRANSPORTER_2"/>
    <property type="match status" value="1"/>
</dbReference>
<gene>
    <name evidence="6" type="ORF">SAMN04487996_111308</name>
</gene>
<dbReference type="PROSITE" id="PS00211">
    <property type="entry name" value="ABC_TRANSPORTER_1"/>
    <property type="match status" value="1"/>
</dbReference>
<keyword evidence="7" id="KW-1185">Reference proteome</keyword>
<evidence type="ECO:0000313" key="6">
    <source>
        <dbReference type="EMBL" id="SDF62463.1"/>
    </source>
</evidence>
<dbReference type="GO" id="GO:0005524">
    <property type="term" value="F:ATP binding"/>
    <property type="evidence" value="ECO:0007669"/>
    <property type="project" value="UniProtKB-KW"/>
</dbReference>
<dbReference type="SUPFAM" id="SSF52540">
    <property type="entry name" value="P-loop containing nucleoside triphosphate hydrolases"/>
    <property type="match status" value="1"/>
</dbReference>
<dbReference type="InterPro" id="IPR003593">
    <property type="entry name" value="AAA+_ATPase"/>
</dbReference>
<dbReference type="OrthoDB" id="9808363at2"/>
<dbReference type="Proteomes" id="UP000198748">
    <property type="component" value="Unassembled WGS sequence"/>
</dbReference>
<dbReference type="InterPro" id="IPR017871">
    <property type="entry name" value="ABC_transporter-like_CS"/>
</dbReference>
<dbReference type="STRING" id="659014.SAMN04487996_111308"/>
<organism evidence="6 7">
    <name type="scientific">Dyadobacter soli</name>
    <dbReference type="NCBI Taxonomy" id="659014"/>
    <lineage>
        <taxon>Bacteria</taxon>
        <taxon>Pseudomonadati</taxon>
        <taxon>Bacteroidota</taxon>
        <taxon>Cytophagia</taxon>
        <taxon>Cytophagales</taxon>
        <taxon>Spirosomataceae</taxon>
        <taxon>Dyadobacter</taxon>
    </lineage>
</organism>
<dbReference type="Pfam" id="PF00005">
    <property type="entry name" value="ABC_tran"/>
    <property type="match status" value="1"/>
</dbReference>
<dbReference type="EMBL" id="FNAN01000011">
    <property type="protein sequence ID" value="SDF62463.1"/>
    <property type="molecule type" value="Genomic_DNA"/>
</dbReference>
<dbReference type="InterPro" id="IPR003439">
    <property type="entry name" value="ABC_transporter-like_ATP-bd"/>
</dbReference>
<protein>
    <submittedName>
        <fullName evidence="6">ABC-2 type transport system ATP-binding protein</fullName>
    </submittedName>
</protein>
<dbReference type="AlphaFoldDB" id="A0A1G7ML56"/>
<dbReference type="SMART" id="SM00382">
    <property type="entry name" value="AAA"/>
    <property type="match status" value="1"/>
</dbReference>
<evidence type="ECO:0000259" key="5">
    <source>
        <dbReference type="PROSITE" id="PS50893"/>
    </source>
</evidence>
<reference evidence="7" key="1">
    <citation type="submission" date="2016-10" db="EMBL/GenBank/DDBJ databases">
        <authorList>
            <person name="Varghese N."/>
            <person name="Submissions S."/>
        </authorList>
    </citation>
    <scope>NUCLEOTIDE SEQUENCE [LARGE SCALE GENOMIC DNA]</scope>
    <source>
        <strain evidence="7">DSM 25329</strain>
    </source>
</reference>
<evidence type="ECO:0000313" key="7">
    <source>
        <dbReference type="Proteomes" id="UP000198748"/>
    </source>
</evidence>
<dbReference type="PANTHER" id="PTHR43335">
    <property type="entry name" value="ABC TRANSPORTER, ATP-BINDING PROTEIN"/>
    <property type="match status" value="1"/>
</dbReference>
<keyword evidence="4 6" id="KW-0067">ATP-binding</keyword>
<feature type="domain" description="ABC transporter" evidence="5">
    <location>
        <begin position="8"/>
        <end position="236"/>
    </location>
</feature>
<proteinExistence type="inferred from homology"/>
<dbReference type="InterPro" id="IPR027417">
    <property type="entry name" value="P-loop_NTPase"/>
</dbReference>
<evidence type="ECO:0000256" key="4">
    <source>
        <dbReference type="ARBA" id="ARBA00022840"/>
    </source>
</evidence>
<sequence length="305" mass="33633">MEIKQAVIETDHLSYCFRGGEKVLDDINLSVPAGSIYGFLGPNGAGKTTTLRLLLGLLRCENPGIRLFGHQLHTSRIEIMRRTGSLIEQPSLYLHLTGQENLEVFRRAYDCPKSRAEKVLSITGLSNAAHKKVKAYSLGMKQRLSIAVALLHDPELLIMDEPTNGLDPNGIIEIRELIRDLSQNQGKTVLVSSHLLTEVEKLATHVGIIHQGRLLFQGTLAGLQNLQRQQSLLEIEVDKLTRAEQILSTHFQVLPKHGFAVQVVCPDADQAALINYMLVSGGVRVSRLGVAGNDLEKLFLQIISA</sequence>
<keyword evidence="3" id="KW-0547">Nucleotide-binding</keyword>
<keyword evidence="2" id="KW-0813">Transport</keyword>
<accession>A0A1G7ML56</accession>
<dbReference type="RefSeq" id="WP_090153702.1">
    <property type="nucleotide sequence ID" value="NZ_FNAN01000011.1"/>
</dbReference>